<feature type="transmembrane region" description="Helical" evidence="1">
    <location>
        <begin position="67"/>
        <end position="86"/>
    </location>
</feature>
<keyword evidence="1" id="KW-0812">Transmembrane</keyword>
<feature type="transmembrane region" description="Helical" evidence="1">
    <location>
        <begin position="35"/>
        <end position="55"/>
    </location>
</feature>
<protein>
    <recommendedName>
        <fullName evidence="3">Cytochrome oxidase subunit I profile domain-containing protein</fullName>
    </recommendedName>
</protein>
<feature type="non-terminal residue" evidence="2">
    <location>
        <position position="128"/>
    </location>
</feature>
<dbReference type="EMBL" id="BART01007686">
    <property type="protein sequence ID" value="GAG61764.1"/>
    <property type="molecule type" value="Genomic_DNA"/>
</dbReference>
<reference evidence="2" key="1">
    <citation type="journal article" date="2014" name="Front. Microbiol.">
        <title>High frequency of phylogenetically diverse reductive dehalogenase-homologous genes in deep subseafloor sedimentary metagenomes.</title>
        <authorList>
            <person name="Kawai M."/>
            <person name="Futagami T."/>
            <person name="Toyoda A."/>
            <person name="Takaki Y."/>
            <person name="Nishi S."/>
            <person name="Hori S."/>
            <person name="Arai W."/>
            <person name="Tsubouchi T."/>
            <person name="Morono Y."/>
            <person name="Uchiyama I."/>
            <person name="Ito T."/>
            <person name="Fujiyama A."/>
            <person name="Inagaki F."/>
            <person name="Takami H."/>
        </authorList>
    </citation>
    <scope>NUCLEOTIDE SEQUENCE</scope>
    <source>
        <strain evidence="2">Expedition CK06-06</strain>
    </source>
</reference>
<feature type="transmembrane region" description="Helical" evidence="1">
    <location>
        <begin position="5"/>
        <end position="23"/>
    </location>
</feature>
<accession>X0YY40</accession>
<feature type="transmembrane region" description="Helical" evidence="1">
    <location>
        <begin position="106"/>
        <end position="127"/>
    </location>
</feature>
<keyword evidence="1" id="KW-0472">Membrane</keyword>
<evidence type="ECO:0000313" key="2">
    <source>
        <dbReference type="EMBL" id="GAG61764.1"/>
    </source>
</evidence>
<gene>
    <name evidence="2" type="ORF">S01H4_17448</name>
</gene>
<organism evidence="2">
    <name type="scientific">marine sediment metagenome</name>
    <dbReference type="NCBI Taxonomy" id="412755"/>
    <lineage>
        <taxon>unclassified sequences</taxon>
        <taxon>metagenomes</taxon>
        <taxon>ecological metagenomes</taxon>
    </lineage>
</organism>
<sequence>MIFSMFYLFPVFGLFMNFIYGPMTDEFLVSIFNFLTNFGIFYSPIFIVVFELMLLKSEKVISTSKQLLIIIIYGIALFGMLFFLFVPGFGVTIEGPSWSPVWSLPFFIYVFSVVTIGAVIPTLYFSIQ</sequence>
<evidence type="ECO:0000256" key="1">
    <source>
        <dbReference type="SAM" id="Phobius"/>
    </source>
</evidence>
<evidence type="ECO:0008006" key="3">
    <source>
        <dbReference type="Google" id="ProtNLM"/>
    </source>
</evidence>
<dbReference type="AlphaFoldDB" id="X0YY40"/>
<keyword evidence="1" id="KW-1133">Transmembrane helix</keyword>
<name>X0YY40_9ZZZZ</name>
<proteinExistence type="predicted"/>
<comment type="caution">
    <text evidence="2">The sequence shown here is derived from an EMBL/GenBank/DDBJ whole genome shotgun (WGS) entry which is preliminary data.</text>
</comment>